<accession>A0A2G9GF89</accession>
<proteinExistence type="predicted"/>
<dbReference type="PANTHER" id="PTHR31286:SF99">
    <property type="entry name" value="DUF4283 DOMAIN-CONTAINING PROTEIN"/>
    <property type="match status" value="1"/>
</dbReference>
<dbReference type="PANTHER" id="PTHR31286">
    <property type="entry name" value="GLYCINE-RICH CELL WALL STRUCTURAL PROTEIN 1.8-LIKE"/>
    <property type="match status" value="1"/>
</dbReference>
<evidence type="ECO:0000313" key="1">
    <source>
        <dbReference type="EMBL" id="PIN03951.1"/>
    </source>
</evidence>
<keyword evidence="2" id="KW-1185">Reference proteome</keyword>
<organism evidence="1 2">
    <name type="scientific">Handroanthus impetiginosus</name>
    <dbReference type="NCBI Taxonomy" id="429701"/>
    <lineage>
        <taxon>Eukaryota</taxon>
        <taxon>Viridiplantae</taxon>
        <taxon>Streptophyta</taxon>
        <taxon>Embryophyta</taxon>
        <taxon>Tracheophyta</taxon>
        <taxon>Spermatophyta</taxon>
        <taxon>Magnoliopsida</taxon>
        <taxon>eudicotyledons</taxon>
        <taxon>Gunneridae</taxon>
        <taxon>Pentapetalae</taxon>
        <taxon>asterids</taxon>
        <taxon>lamiids</taxon>
        <taxon>Lamiales</taxon>
        <taxon>Bignoniaceae</taxon>
        <taxon>Crescentiina</taxon>
        <taxon>Tabebuia alliance</taxon>
        <taxon>Handroanthus</taxon>
    </lineage>
</organism>
<dbReference type="InterPro" id="IPR040256">
    <property type="entry name" value="At4g02000-like"/>
</dbReference>
<evidence type="ECO:0000313" key="2">
    <source>
        <dbReference type="Proteomes" id="UP000231279"/>
    </source>
</evidence>
<dbReference type="AlphaFoldDB" id="A0A2G9GF89"/>
<sequence length="230" mass="26597">MEDTETLGLLLEETNLIDDSATAIDLNLFVGSPINDSTTLLAKLLSDRDINVSAFKSIIMKVWILDTEFKSTEFWIKVFKLLIKFHNADVVKLIRNSIGKFIRFDSSKSCYKWKAFLRIKIEIELHKPLLDSLTLNLSPSYSTIIDIRYKKLHDHYFSCGRFGHKRTSYTFFNQLYPSPLKNPCLDRESPLFKVSMLNSGPKLQAISTFTLKLLDPLHYQTPSFPLPNRR</sequence>
<name>A0A2G9GF89_9LAMI</name>
<reference evidence="2" key="1">
    <citation type="journal article" date="2018" name="Gigascience">
        <title>Genome assembly of the Pink Ipe (Handroanthus impetiginosus, Bignoniaceae), a highly valued, ecologically keystone Neotropical timber forest tree.</title>
        <authorList>
            <person name="Silva-Junior O.B."/>
            <person name="Grattapaglia D."/>
            <person name="Novaes E."/>
            <person name="Collevatti R.G."/>
        </authorList>
    </citation>
    <scope>NUCLEOTIDE SEQUENCE [LARGE SCALE GENOMIC DNA]</scope>
    <source>
        <strain evidence="2">cv. UFG-1</strain>
    </source>
</reference>
<dbReference type="EMBL" id="NKXS01005329">
    <property type="protein sequence ID" value="PIN03951.1"/>
    <property type="molecule type" value="Genomic_DNA"/>
</dbReference>
<dbReference type="Proteomes" id="UP000231279">
    <property type="component" value="Unassembled WGS sequence"/>
</dbReference>
<protein>
    <submittedName>
        <fullName evidence="1">Uncharacterized protein</fullName>
    </submittedName>
</protein>
<dbReference type="OrthoDB" id="994204at2759"/>
<comment type="caution">
    <text evidence="1">The sequence shown here is derived from an EMBL/GenBank/DDBJ whole genome shotgun (WGS) entry which is preliminary data.</text>
</comment>
<gene>
    <name evidence="1" type="ORF">CDL12_23516</name>
</gene>